<dbReference type="Pfam" id="PF12969">
    <property type="entry name" value="DUF3857"/>
    <property type="match status" value="1"/>
</dbReference>
<protein>
    <submittedName>
        <fullName evidence="3">DUF3857 domain-containing protein</fullName>
    </submittedName>
</protein>
<keyword evidence="4" id="KW-1185">Reference proteome</keyword>
<dbReference type="Gene3D" id="2.60.40.3140">
    <property type="match status" value="1"/>
</dbReference>
<reference evidence="3 4" key="1">
    <citation type="submission" date="2022-11" db="EMBL/GenBank/DDBJ databases">
        <title>Host association and intracellularity evolved multiple times independently in the Rickettsiales.</title>
        <authorList>
            <person name="Castelli M."/>
            <person name="Nardi T."/>
            <person name="Gammuto L."/>
            <person name="Bellinzona G."/>
            <person name="Sabaneyeva E."/>
            <person name="Potekhin A."/>
            <person name="Serra V."/>
            <person name="Petroni G."/>
            <person name="Sassera D."/>
        </authorList>
    </citation>
    <scope>NUCLEOTIDE SEQUENCE [LARGE SCALE GENOMIC DNA]</scope>
    <source>
        <strain evidence="3 4">NDG2</strain>
    </source>
</reference>
<accession>A0ABZ0ULJ4</accession>
<evidence type="ECO:0000313" key="4">
    <source>
        <dbReference type="Proteomes" id="UP001327219"/>
    </source>
</evidence>
<name>A0ABZ0ULJ4_9RICK</name>
<proteinExistence type="predicted"/>
<dbReference type="InterPro" id="IPR024618">
    <property type="entry name" value="DUF3857"/>
</dbReference>
<feature type="domain" description="DUF3857" evidence="2">
    <location>
        <begin position="47"/>
        <end position="182"/>
    </location>
</feature>
<sequence length="632" mass="71695">MNLIKTSLCCICAYFLLTQVTLARWATKEDATKRYNFYNEVTKINKDGTYETIFEFEQELLKEAAREELTVYKIGYNEGGDEVKIIEAKSISKGEEYKVENKKIEDKPLASSTKGFDQKRQILIPFTNVEVGSKIYLKFKLKVKKVAVDNQFFSAYDFGSSGDEKNVMVRIDSDIPLHILVNDPQHVLNIKKDGDKLSKRIELSLKKEFSSKPIDEVGPGIVKDKHLTWVAVSSLSHWSELGKEIAKGYNKVISSELPLRFQNIVDLAAKEKSEKEQINKVTSLLQDAIQYLGDWKTVNGRVYPRDLATIEKTQLGDCKDMAVSTVAILSKLGYQAKVAIVERGLIVDNDKINLPSPRVFNHAIVHAIGKGGEEYWIDPTNMVSMAGYIFPDIADRWALILDTIDSKYTKIPAINYKSSVTFVDRVYTINADGINKKIRIDLSGEQAMPFTGMGFYLSDKALVDLLYRAVEGKDVDDSDRKKAVIPKLDSRIVKNLRFEVEYDQKDNFLITNLGKGISFPYMTLKDFTDSSYNNVQDNFIGNERTRIQKTLIKGVKIKNINSLNFDMTTPWIKLSRKCKTAGDGVEIFDKFEILKSYVANEELNGENYKALKSALEKNYKNVALLFSPLIKD</sequence>
<feature type="chain" id="PRO_5045073182" evidence="1">
    <location>
        <begin position="24"/>
        <end position="632"/>
    </location>
</feature>
<evidence type="ECO:0000259" key="2">
    <source>
        <dbReference type="Pfam" id="PF12969"/>
    </source>
</evidence>
<feature type="signal peptide" evidence="1">
    <location>
        <begin position="1"/>
        <end position="23"/>
    </location>
</feature>
<gene>
    <name evidence="3" type="ORF">Bandiella_01151</name>
</gene>
<dbReference type="EMBL" id="CP110820">
    <property type="protein sequence ID" value="WPX97011.1"/>
    <property type="molecule type" value="Genomic_DNA"/>
</dbReference>
<dbReference type="RefSeq" id="WP_323732663.1">
    <property type="nucleotide sequence ID" value="NZ_CP110820.1"/>
</dbReference>
<evidence type="ECO:0000313" key="3">
    <source>
        <dbReference type="EMBL" id="WPX97011.1"/>
    </source>
</evidence>
<dbReference type="Proteomes" id="UP001327219">
    <property type="component" value="Chromosome"/>
</dbReference>
<evidence type="ECO:0000256" key="1">
    <source>
        <dbReference type="SAM" id="SignalP"/>
    </source>
</evidence>
<keyword evidence="1" id="KW-0732">Signal</keyword>
<organism evidence="3 4">
    <name type="scientific">Candidatus Bandiella euplotis</name>
    <dbReference type="NCBI Taxonomy" id="1664265"/>
    <lineage>
        <taxon>Bacteria</taxon>
        <taxon>Pseudomonadati</taxon>
        <taxon>Pseudomonadota</taxon>
        <taxon>Alphaproteobacteria</taxon>
        <taxon>Rickettsiales</taxon>
        <taxon>Candidatus Midichloriaceae</taxon>
        <taxon>Candidatus Bandiella</taxon>
    </lineage>
</organism>
<dbReference type="Gene3D" id="3.10.620.30">
    <property type="match status" value="1"/>
</dbReference>